<reference evidence="1 2" key="1">
    <citation type="submission" date="2024-02" db="EMBL/GenBank/DDBJ databases">
        <title>Chromosome-scale genome assembly of the rough periwinkle Littorina saxatilis.</title>
        <authorList>
            <person name="De Jode A."/>
            <person name="Faria R."/>
            <person name="Formenti G."/>
            <person name="Sims Y."/>
            <person name="Smith T.P."/>
            <person name="Tracey A."/>
            <person name="Wood J.M.D."/>
            <person name="Zagrodzka Z.B."/>
            <person name="Johannesson K."/>
            <person name="Butlin R.K."/>
            <person name="Leder E.H."/>
        </authorList>
    </citation>
    <scope>NUCLEOTIDE SEQUENCE [LARGE SCALE GENOMIC DNA]</scope>
    <source>
        <strain evidence="1">Snail1</strain>
        <tissue evidence="1">Muscle</tissue>
    </source>
</reference>
<dbReference type="Proteomes" id="UP001374579">
    <property type="component" value="Unassembled WGS sequence"/>
</dbReference>
<protein>
    <submittedName>
        <fullName evidence="1">Uncharacterized protein</fullName>
    </submittedName>
</protein>
<dbReference type="PANTHER" id="PTHR33332">
    <property type="entry name" value="REVERSE TRANSCRIPTASE DOMAIN-CONTAINING PROTEIN"/>
    <property type="match status" value="1"/>
</dbReference>
<sequence>MTNNMLKLNDDKTEFLLFSGASSSTTSLPASITVGSSDISLSDSARNLGFIMDSHLSMKQHIKKVCQTCYFEIRRIGSIRKFLTVDATKTLVTSCILSRLDYCNSLLIGCPDSTLQPLQKVQHSAARLIFRAQHRQPCTPLMKELHWLPVSERIRYKAACFCYNIISESAPAYLSELVSLYTPSRTLRSSDDARLLRQGRFKRKAHGFRTFSYYGPQLWNSLPFQLRHSPSISSFKSNLKTHLFQQHYG</sequence>
<evidence type="ECO:0000313" key="2">
    <source>
        <dbReference type="Proteomes" id="UP001374579"/>
    </source>
</evidence>
<dbReference type="AlphaFoldDB" id="A0AAN9GBQ7"/>
<evidence type="ECO:0000313" key="1">
    <source>
        <dbReference type="EMBL" id="KAK7102377.1"/>
    </source>
</evidence>
<keyword evidence="2" id="KW-1185">Reference proteome</keyword>
<proteinExistence type="predicted"/>
<gene>
    <name evidence="1" type="ORF">V1264_020606</name>
</gene>
<comment type="caution">
    <text evidence="1">The sequence shown here is derived from an EMBL/GenBank/DDBJ whole genome shotgun (WGS) entry which is preliminary data.</text>
</comment>
<organism evidence="1 2">
    <name type="scientific">Littorina saxatilis</name>
    <dbReference type="NCBI Taxonomy" id="31220"/>
    <lineage>
        <taxon>Eukaryota</taxon>
        <taxon>Metazoa</taxon>
        <taxon>Spiralia</taxon>
        <taxon>Lophotrochozoa</taxon>
        <taxon>Mollusca</taxon>
        <taxon>Gastropoda</taxon>
        <taxon>Caenogastropoda</taxon>
        <taxon>Littorinimorpha</taxon>
        <taxon>Littorinoidea</taxon>
        <taxon>Littorinidae</taxon>
        <taxon>Littorina</taxon>
    </lineage>
</organism>
<name>A0AAN9GBQ7_9CAEN</name>
<accession>A0AAN9GBQ7</accession>
<dbReference type="EMBL" id="JBAMIC010000010">
    <property type="protein sequence ID" value="KAK7102377.1"/>
    <property type="molecule type" value="Genomic_DNA"/>
</dbReference>